<comment type="caution">
    <text evidence="3">The sequence shown here is derived from an EMBL/GenBank/DDBJ whole genome shotgun (WGS) entry which is preliminary data.</text>
</comment>
<feature type="coiled-coil region" evidence="1">
    <location>
        <begin position="212"/>
        <end position="260"/>
    </location>
</feature>
<accession>A0A9P5VA80</accession>
<gene>
    <name evidence="3" type="ORF">BG015_008560</name>
</gene>
<sequence>MSRKRGAPGRPPACTDFYNCSLSKRKQTPEHMRSYHDPEPLLLHSRDSNRPSVQLHRDPNQGMLFACSHPDCDHTTITTSNARRHYRTCQFLHPRRQTTTTNITAVTHGQSKQPMRQLRSQRQSSLLLRRSYTEQDSSSPSPSLSSHSSPGVSDTDSDIPSTKPTITSITNTTISINNTVTAAASAPSAPSARSFATLDQVLEAMTQVTSAVAEFTKQLDEQTERIDETGERMDWLVAQIYEARNHNANLEANVESMRINMGLVEDCVGDLLQDNRKVKEEFKDVSEKIEGMVSSVKYLER</sequence>
<dbReference type="EMBL" id="JAAAUQ010000504">
    <property type="protein sequence ID" value="KAF9149638.1"/>
    <property type="molecule type" value="Genomic_DNA"/>
</dbReference>
<evidence type="ECO:0000313" key="4">
    <source>
        <dbReference type="Proteomes" id="UP000748756"/>
    </source>
</evidence>
<dbReference type="Gene3D" id="1.10.287.950">
    <property type="entry name" value="Methyl-accepting chemotaxis protein"/>
    <property type="match status" value="1"/>
</dbReference>
<keyword evidence="4" id="KW-1185">Reference proteome</keyword>
<protein>
    <submittedName>
        <fullName evidence="3">Uncharacterized protein</fullName>
    </submittedName>
</protein>
<dbReference type="SUPFAM" id="SSF57997">
    <property type="entry name" value="Tropomyosin"/>
    <property type="match status" value="1"/>
</dbReference>
<dbReference type="Proteomes" id="UP000748756">
    <property type="component" value="Unassembled WGS sequence"/>
</dbReference>
<feature type="compositionally biased region" description="Low complexity" evidence="2">
    <location>
        <begin position="116"/>
        <end position="125"/>
    </location>
</feature>
<evidence type="ECO:0000313" key="3">
    <source>
        <dbReference type="EMBL" id="KAF9149638.1"/>
    </source>
</evidence>
<evidence type="ECO:0000256" key="1">
    <source>
        <dbReference type="SAM" id="Coils"/>
    </source>
</evidence>
<dbReference type="OrthoDB" id="2400953at2759"/>
<dbReference type="AlphaFoldDB" id="A0A9P5VA80"/>
<keyword evidence="1" id="KW-0175">Coiled coil</keyword>
<evidence type="ECO:0000256" key="2">
    <source>
        <dbReference type="SAM" id="MobiDB-lite"/>
    </source>
</evidence>
<feature type="region of interest" description="Disordered" evidence="2">
    <location>
        <begin position="130"/>
        <end position="166"/>
    </location>
</feature>
<reference evidence="3" key="1">
    <citation type="journal article" date="2020" name="Fungal Divers.">
        <title>Resolving the Mortierellaceae phylogeny through synthesis of multi-gene phylogenetics and phylogenomics.</title>
        <authorList>
            <person name="Vandepol N."/>
            <person name="Liber J."/>
            <person name="Desiro A."/>
            <person name="Na H."/>
            <person name="Kennedy M."/>
            <person name="Barry K."/>
            <person name="Grigoriev I.V."/>
            <person name="Miller A.N."/>
            <person name="O'Donnell K."/>
            <person name="Stajich J.E."/>
            <person name="Bonito G."/>
        </authorList>
    </citation>
    <scope>NUCLEOTIDE SEQUENCE</scope>
    <source>
        <strain evidence="3">NRRL 6426</strain>
    </source>
</reference>
<name>A0A9P5VA80_9FUNG</name>
<organism evidence="3 4">
    <name type="scientific">Linnemannia schmuckeri</name>
    <dbReference type="NCBI Taxonomy" id="64567"/>
    <lineage>
        <taxon>Eukaryota</taxon>
        <taxon>Fungi</taxon>
        <taxon>Fungi incertae sedis</taxon>
        <taxon>Mucoromycota</taxon>
        <taxon>Mortierellomycotina</taxon>
        <taxon>Mortierellomycetes</taxon>
        <taxon>Mortierellales</taxon>
        <taxon>Mortierellaceae</taxon>
        <taxon>Linnemannia</taxon>
    </lineage>
</organism>
<feature type="region of interest" description="Disordered" evidence="2">
    <location>
        <begin position="38"/>
        <end position="57"/>
    </location>
</feature>
<feature type="region of interest" description="Disordered" evidence="2">
    <location>
        <begin position="106"/>
        <end position="125"/>
    </location>
</feature>
<feature type="compositionally biased region" description="Low complexity" evidence="2">
    <location>
        <begin position="137"/>
        <end position="150"/>
    </location>
</feature>
<proteinExistence type="predicted"/>